<dbReference type="GO" id="GO:0003873">
    <property type="term" value="F:6-phosphofructo-2-kinase activity"/>
    <property type="evidence" value="ECO:0007669"/>
    <property type="project" value="TreeGrafter"/>
</dbReference>
<reference evidence="1" key="1">
    <citation type="submission" date="2021-01" db="EMBL/GenBank/DDBJ databases">
        <authorList>
            <person name="Corre E."/>
            <person name="Pelletier E."/>
            <person name="Niang G."/>
            <person name="Scheremetjew M."/>
            <person name="Finn R."/>
            <person name="Kale V."/>
            <person name="Holt S."/>
            <person name="Cochrane G."/>
            <person name="Meng A."/>
            <person name="Brown T."/>
            <person name="Cohen L."/>
        </authorList>
    </citation>
    <scope>NUCLEOTIDE SEQUENCE</scope>
    <source>
        <strain evidence="1">CCCM811</strain>
    </source>
</reference>
<evidence type="ECO:0008006" key="2">
    <source>
        <dbReference type="Google" id="ProtNLM"/>
    </source>
</evidence>
<dbReference type="GO" id="GO:0006003">
    <property type="term" value="P:fructose 2,6-bisphosphate metabolic process"/>
    <property type="evidence" value="ECO:0007669"/>
    <property type="project" value="InterPro"/>
</dbReference>
<dbReference type="GO" id="GO:0005829">
    <property type="term" value="C:cytosol"/>
    <property type="evidence" value="ECO:0007669"/>
    <property type="project" value="TreeGrafter"/>
</dbReference>
<dbReference type="EMBL" id="HBIV01040344">
    <property type="protein sequence ID" value="CAE0676812.1"/>
    <property type="molecule type" value="Transcribed_RNA"/>
</dbReference>
<protein>
    <recommendedName>
        <fullName evidence="2">6-phosphofructo-2-kinase domain-containing protein</fullName>
    </recommendedName>
</protein>
<dbReference type="AlphaFoldDB" id="A0A7S3ZAI8"/>
<dbReference type="GO" id="GO:0004331">
    <property type="term" value="F:fructose-2,6-bisphosphate 2-phosphatase activity"/>
    <property type="evidence" value="ECO:0007669"/>
    <property type="project" value="TreeGrafter"/>
</dbReference>
<dbReference type="Pfam" id="PF00300">
    <property type="entry name" value="His_Phos_1"/>
    <property type="match status" value="1"/>
</dbReference>
<dbReference type="InterPro" id="IPR029033">
    <property type="entry name" value="His_PPase_superfam"/>
</dbReference>
<organism evidence="1">
    <name type="scientific">Lotharella globosa</name>
    <dbReference type="NCBI Taxonomy" id="91324"/>
    <lineage>
        <taxon>Eukaryota</taxon>
        <taxon>Sar</taxon>
        <taxon>Rhizaria</taxon>
        <taxon>Cercozoa</taxon>
        <taxon>Chlorarachniophyceae</taxon>
        <taxon>Lotharella</taxon>
    </lineage>
</organism>
<dbReference type="PANTHER" id="PTHR10606:SF49">
    <property type="entry name" value="6-PHOSPHOFRUCTO-2-KINASE DOMAIN-CONTAINING PROTEIN"/>
    <property type="match status" value="1"/>
</dbReference>
<gene>
    <name evidence="1" type="ORF">LGLO00237_LOCUS28591</name>
</gene>
<evidence type="ECO:0000313" key="1">
    <source>
        <dbReference type="EMBL" id="CAE0676812.1"/>
    </source>
</evidence>
<dbReference type="SUPFAM" id="SSF53254">
    <property type="entry name" value="Phosphoglycerate mutase-like"/>
    <property type="match status" value="1"/>
</dbReference>
<dbReference type="PANTHER" id="PTHR10606">
    <property type="entry name" value="6-PHOSPHOFRUCTO-2-KINASE/FRUCTOSE-2,6-BISPHOSPHATASE"/>
    <property type="match status" value="1"/>
</dbReference>
<sequence length="141" mass="16806">MSYDDMEREMPHELEQWRENPFIYRFPAGESQQDLVQKLQTLVMEFEGHVRPVAIISHVSTLQVLYSYFLGHKFRPEKYHTLKFPKNTVIEMTPSHYGWQERRYDLSELSPDSNTFPGEVYDHNTNFYSRSEAEHDAKADD</sequence>
<dbReference type="InterPro" id="IPR013078">
    <property type="entry name" value="His_Pase_superF_clade-1"/>
</dbReference>
<dbReference type="InterPro" id="IPR003094">
    <property type="entry name" value="6Pfruct_kin"/>
</dbReference>
<name>A0A7S3ZAI8_9EUKA</name>
<accession>A0A7S3ZAI8</accession>
<proteinExistence type="predicted"/>
<dbReference type="Gene3D" id="3.40.50.1240">
    <property type="entry name" value="Phosphoglycerate mutase-like"/>
    <property type="match status" value="1"/>
</dbReference>
<dbReference type="GO" id="GO:0005524">
    <property type="term" value="F:ATP binding"/>
    <property type="evidence" value="ECO:0007669"/>
    <property type="project" value="InterPro"/>
</dbReference>